<organism evidence="3 4">
    <name type="scientific">Streptomyces lanatus</name>
    <dbReference type="NCBI Taxonomy" id="66900"/>
    <lineage>
        <taxon>Bacteria</taxon>
        <taxon>Bacillati</taxon>
        <taxon>Actinomycetota</taxon>
        <taxon>Actinomycetes</taxon>
        <taxon>Kitasatosporales</taxon>
        <taxon>Streptomycetaceae</taxon>
        <taxon>Streptomyces</taxon>
    </lineage>
</organism>
<dbReference type="RefSeq" id="WP_190073655.1">
    <property type="nucleotide sequence ID" value="NZ_BNBM01000015.1"/>
</dbReference>
<evidence type="ECO:0000259" key="2">
    <source>
        <dbReference type="Pfam" id="PF01575"/>
    </source>
</evidence>
<evidence type="ECO:0000313" key="3">
    <source>
        <dbReference type="EMBL" id="MER7377902.1"/>
    </source>
</evidence>
<proteinExistence type="inferred from homology"/>
<dbReference type="PANTHER" id="PTHR43841:SF3">
    <property type="entry name" value="(3R)-HYDROXYACYL-ACP DEHYDRATASE SUBUNIT HADB"/>
    <property type="match status" value="1"/>
</dbReference>
<accession>A0ABV1Y223</accession>
<dbReference type="EMBL" id="JBEPFB010000020">
    <property type="protein sequence ID" value="MER7377902.1"/>
    <property type="molecule type" value="Genomic_DNA"/>
</dbReference>
<protein>
    <submittedName>
        <fullName evidence="3">MaoC/PaaZ C-terminal domain-containing protein</fullName>
    </submittedName>
</protein>
<dbReference type="InterPro" id="IPR029069">
    <property type="entry name" value="HotDog_dom_sf"/>
</dbReference>
<dbReference type="Proteomes" id="UP001486207">
    <property type="component" value="Unassembled WGS sequence"/>
</dbReference>
<evidence type="ECO:0000313" key="4">
    <source>
        <dbReference type="Proteomes" id="UP001486207"/>
    </source>
</evidence>
<feature type="domain" description="MaoC-like" evidence="2">
    <location>
        <begin position="14"/>
        <end position="106"/>
    </location>
</feature>
<comment type="similarity">
    <text evidence="1">Belongs to the enoyl-CoA hydratase/isomerase family.</text>
</comment>
<name>A0ABV1Y223_9ACTN</name>
<dbReference type="InterPro" id="IPR003965">
    <property type="entry name" value="Fatty_acid_synthase"/>
</dbReference>
<dbReference type="PANTHER" id="PTHR43841">
    <property type="entry name" value="3-HYDROXYACYL-THIOESTER DEHYDRATASE HTDX-RELATED"/>
    <property type="match status" value="1"/>
</dbReference>
<dbReference type="SUPFAM" id="SSF54637">
    <property type="entry name" value="Thioesterase/thiol ester dehydrase-isomerase"/>
    <property type="match status" value="1"/>
</dbReference>
<dbReference type="InterPro" id="IPR002539">
    <property type="entry name" value="MaoC-like_dom"/>
</dbReference>
<reference evidence="3 4" key="1">
    <citation type="submission" date="2024-06" db="EMBL/GenBank/DDBJ databases">
        <title>The Natural Products Discovery Center: Release of the First 8490 Sequenced Strains for Exploring Actinobacteria Biosynthetic Diversity.</title>
        <authorList>
            <person name="Kalkreuter E."/>
            <person name="Kautsar S.A."/>
            <person name="Yang D."/>
            <person name="Bader C.D."/>
            <person name="Teijaro C.N."/>
            <person name="Fluegel L."/>
            <person name="Davis C.M."/>
            <person name="Simpson J.R."/>
            <person name="Lauterbach L."/>
            <person name="Steele A.D."/>
            <person name="Gui C."/>
            <person name="Meng S."/>
            <person name="Li G."/>
            <person name="Viehrig K."/>
            <person name="Ye F."/>
            <person name="Su P."/>
            <person name="Kiefer A.F."/>
            <person name="Nichols A."/>
            <person name="Cepeda A.J."/>
            <person name="Yan W."/>
            <person name="Fan B."/>
            <person name="Jiang Y."/>
            <person name="Adhikari A."/>
            <person name="Zheng C.-J."/>
            <person name="Schuster L."/>
            <person name="Cowan T.M."/>
            <person name="Smanski M.J."/>
            <person name="Chevrette M.G."/>
            <person name="De Carvalho L.P.S."/>
            <person name="Shen B."/>
        </authorList>
    </citation>
    <scope>NUCLEOTIDE SEQUENCE [LARGE SCALE GENOMIC DNA]</scope>
    <source>
        <strain evidence="3 4">NPDC000155</strain>
    </source>
</reference>
<comment type="caution">
    <text evidence="3">The sequence shown here is derived from an EMBL/GenBank/DDBJ whole genome shotgun (WGS) entry which is preliminary data.</text>
</comment>
<sequence>MTQALSTDLFAVGADLPEPPPRYVDRDTLAAFAEAYGDTNPIHLDPEAARAAGLDDVIAHGMLSMALLGGLLAGWFPPGDILTFRASFVAAVPVPARLRCTARVKALEETPTGQPAARLALAVRLVDGPLAVRGEALVRISRPGGV</sequence>
<gene>
    <name evidence="3" type="ORF">ABT384_35320</name>
</gene>
<dbReference type="Gene3D" id="3.10.129.10">
    <property type="entry name" value="Hotdog Thioesterase"/>
    <property type="match status" value="1"/>
</dbReference>
<dbReference type="Pfam" id="PF01575">
    <property type="entry name" value="MaoC_dehydratas"/>
    <property type="match status" value="1"/>
</dbReference>
<dbReference type="PRINTS" id="PR01483">
    <property type="entry name" value="FASYNTHASE"/>
</dbReference>
<evidence type="ECO:0000256" key="1">
    <source>
        <dbReference type="ARBA" id="ARBA00005254"/>
    </source>
</evidence>
<keyword evidence="4" id="KW-1185">Reference proteome</keyword>